<proteinExistence type="predicted"/>
<name>A0A3M0G134_9ACTN</name>
<feature type="domain" description="N-acetyltransferase" evidence="3">
    <location>
        <begin position="101"/>
        <end position="259"/>
    </location>
</feature>
<dbReference type="GO" id="GO:0016747">
    <property type="term" value="F:acyltransferase activity, transferring groups other than amino-acyl groups"/>
    <property type="evidence" value="ECO:0007669"/>
    <property type="project" value="InterPro"/>
</dbReference>
<dbReference type="EMBL" id="REFW01000004">
    <property type="protein sequence ID" value="RMB58465.1"/>
    <property type="molecule type" value="Genomic_DNA"/>
</dbReference>
<dbReference type="SUPFAM" id="SSF55729">
    <property type="entry name" value="Acyl-CoA N-acyltransferases (Nat)"/>
    <property type="match status" value="2"/>
</dbReference>
<dbReference type="InterPro" id="IPR000182">
    <property type="entry name" value="GNAT_dom"/>
</dbReference>
<dbReference type="AlphaFoldDB" id="A0A3M0G134"/>
<gene>
    <name evidence="4" type="ORF">EAX62_14205</name>
</gene>
<dbReference type="PANTHER" id="PTHR43877">
    <property type="entry name" value="AMINOALKYLPHOSPHONATE N-ACETYLTRANSFERASE-RELATED-RELATED"/>
    <property type="match status" value="1"/>
</dbReference>
<evidence type="ECO:0000256" key="1">
    <source>
        <dbReference type="ARBA" id="ARBA00022679"/>
    </source>
</evidence>
<dbReference type="InterPro" id="IPR016181">
    <property type="entry name" value="Acyl_CoA_acyltransferase"/>
</dbReference>
<evidence type="ECO:0000313" key="5">
    <source>
        <dbReference type="Proteomes" id="UP000275256"/>
    </source>
</evidence>
<dbReference type="PROSITE" id="PS51186">
    <property type="entry name" value="GNAT"/>
    <property type="match status" value="1"/>
</dbReference>
<accession>A0A3M0G134</accession>
<evidence type="ECO:0000259" key="3">
    <source>
        <dbReference type="PROSITE" id="PS51186"/>
    </source>
</evidence>
<evidence type="ECO:0000313" key="4">
    <source>
        <dbReference type="EMBL" id="RMB58465.1"/>
    </source>
</evidence>
<dbReference type="Pfam" id="PF00583">
    <property type="entry name" value="Acetyltransf_1"/>
    <property type="match status" value="1"/>
</dbReference>
<sequence length="431" mass="47056">MPGAQHLARHLHGPDAPQVAVLLHTRLRGLPRLPRPPQISDDPHLFPRLAHPFHEASPPPHSTAWTPPDHGGLGGGVLVEHHPSKTEELWTLECGSMGAVINVEALDAHDPALFHAWYAAYHEGDAAGRHAPVVFPESVMLDQLTQESRAVRRAFGVFVGSECLGAAVLEWETEQNAHLGNIEVYVPPRHRRSGIGTALLERLSQEADGAGLTTLIAEVNAVTPEAAGLHFARRAGFSTVLTEDHQVLDLQVPEERLAQWRSVSDAPALGYAAHSWHGATPPDRLGQMAAVQNAMNADVPTGDMDVDPQNLTVEELVAQDGRLARRGYVTFVTLLTAPDGEPVGFTRIYIQTSDPDHALQDDTWVHVEHRGHRMGAWLKAENLALVQAAAPEARFLHTSNAQSNDAILSLNKRFGFRRTEVLHEVQRGGRT</sequence>
<dbReference type="Proteomes" id="UP000275256">
    <property type="component" value="Unassembled WGS sequence"/>
</dbReference>
<keyword evidence="2" id="KW-0012">Acyltransferase</keyword>
<dbReference type="Gene3D" id="3.40.630.30">
    <property type="match status" value="1"/>
</dbReference>
<keyword evidence="5" id="KW-1185">Reference proteome</keyword>
<comment type="caution">
    <text evidence="4">The sequence shown here is derived from an EMBL/GenBank/DDBJ whole genome shotgun (WGS) entry which is preliminary data.</text>
</comment>
<evidence type="ECO:0000256" key="2">
    <source>
        <dbReference type="ARBA" id="ARBA00023315"/>
    </source>
</evidence>
<protein>
    <submittedName>
        <fullName evidence="4">GNAT family N-acetyltransferase</fullName>
    </submittedName>
</protein>
<reference evidence="4 5" key="1">
    <citation type="submission" date="2018-10" db="EMBL/GenBank/DDBJ databases">
        <title>Tessaracoccus antarcticuss sp. nov., isolated from sediment.</title>
        <authorList>
            <person name="Zhou L.Y."/>
            <person name="Du Z.J."/>
        </authorList>
    </citation>
    <scope>NUCLEOTIDE SEQUENCE [LARGE SCALE GENOMIC DNA]</scope>
    <source>
        <strain evidence="4 5">JDX10</strain>
    </source>
</reference>
<organism evidence="4 5">
    <name type="scientific">Tessaracoccus antarcticus</name>
    <dbReference type="NCBI Taxonomy" id="2479848"/>
    <lineage>
        <taxon>Bacteria</taxon>
        <taxon>Bacillati</taxon>
        <taxon>Actinomycetota</taxon>
        <taxon>Actinomycetes</taxon>
        <taxon>Propionibacteriales</taxon>
        <taxon>Propionibacteriaceae</taxon>
        <taxon>Tessaracoccus</taxon>
    </lineage>
</organism>
<dbReference type="CDD" id="cd04301">
    <property type="entry name" value="NAT_SF"/>
    <property type="match status" value="1"/>
</dbReference>
<dbReference type="InterPro" id="IPR050832">
    <property type="entry name" value="Bact_Acetyltransf"/>
</dbReference>
<keyword evidence="1 4" id="KW-0808">Transferase</keyword>